<comment type="caution">
    <text evidence="1">The sequence shown here is derived from an EMBL/GenBank/DDBJ whole genome shotgun (WGS) entry which is preliminary data.</text>
</comment>
<reference evidence="1" key="1">
    <citation type="journal article" date="2015" name="Nature">
        <title>Complex archaea that bridge the gap between prokaryotes and eukaryotes.</title>
        <authorList>
            <person name="Spang A."/>
            <person name="Saw J.H."/>
            <person name="Jorgensen S.L."/>
            <person name="Zaremba-Niedzwiedzka K."/>
            <person name="Martijn J."/>
            <person name="Lind A.E."/>
            <person name="van Eijk R."/>
            <person name="Schleper C."/>
            <person name="Guy L."/>
            <person name="Ettema T.J."/>
        </authorList>
    </citation>
    <scope>NUCLEOTIDE SEQUENCE</scope>
</reference>
<dbReference type="AlphaFoldDB" id="A0A0F8YNL6"/>
<protein>
    <submittedName>
        <fullName evidence="1">Uncharacterized protein</fullName>
    </submittedName>
</protein>
<dbReference type="EMBL" id="LAZR01052422">
    <property type="protein sequence ID" value="KKK83003.1"/>
    <property type="molecule type" value="Genomic_DNA"/>
</dbReference>
<feature type="non-terminal residue" evidence="1">
    <location>
        <position position="89"/>
    </location>
</feature>
<name>A0A0F8YNL6_9ZZZZ</name>
<accession>A0A0F8YNL6</accession>
<sequence length="89" mass="10028">MEIPLLLAVSPRVANPGVWVPIEFDEWQVRVEGLVDSELTLHSSWPDNGEVREDPVSERALWQGPCKVKIEIKKRGTEKSISVFAFGVE</sequence>
<organism evidence="1">
    <name type="scientific">marine sediment metagenome</name>
    <dbReference type="NCBI Taxonomy" id="412755"/>
    <lineage>
        <taxon>unclassified sequences</taxon>
        <taxon>metagenomes</taxon>
        <taxon>ecological metagenomes</taxon>
    </lineage>
</organism>
<proteinExistence type="predicted"/>
<evidence type="ECO:0000313" key="1">
    <source>
        <dbReference type="EMBL" id="KKK83003.1"/>
    </source>
</evidence>
<gene>
    <name evidence="1" type="ORF">LCGC14_2797750</name>
</gene>